<keyword evidence="1" id="KW-0732">Signal</keyword>
<dbReference type="PANTHER" id="PTHR10697:SF13">
    <property type="entry name" value="RICIN B LECTIN DOMAIN-CONTAINING PROTEIN"/>
    <property type="match status" value="1"/>
</dbReference>
<gene>
    <name evidence="2" type="ORF">C0Q70_03124</name>
</gene>
<accession>A0A2T7PRU6</accession>
<dbReference type="GO" id="GO:0005509">
    <property type="term" value="F:calcium ion binding"/>
    <property type="evidence" value="ECO:0007669"/>
    <property type="project" value="InterPro"/>
</dbReference>
<name>A0A2T7PRU6_POMCA</name>
<feature type="signal peptide" evidence="1">
    <location>
        <begin position="1"/>
        <end position="22"/>
    </location>
</feature>
<sequence length="223" mass="24898">MPVHVTLPQLTLLACLVTLVSSAPCCAPDQWASQVRVITMTTDESKYQANYVRCGTRTWHWVSYDFNRSLIAIITVDPFHPDVYQRELLDYPKGVRYVTPDEFKCFAYPLQGAMMKLCVPPPGGNVSFDVPMLFGFVNTLPTDVKPVADSNGMFGETIYYDNGDVTGYVTVATPSCAFVNEMSYATLPDGASVWRNVQWTNITLTLDPENFKMPSACNMSTWS</sequence>
<feature type="chain" id="PRO_5015556300" evidence="1">
    <location>
        <begin position="23"/>
        <end position="223"/>
    </location>
</feature>
<dbReference type="GO" id="GO:0005576">
    <property type="term" value="C:extracellular region"/>
    <property type="evidence" value="ECO:0007669"/>
    <property type="project" value="InterPro"/>
</dbReference>
<dbReference type="GO" id="GO:0007160">
    <property type="term" value="P:cell-matrix adhesion"/>
    <property type="evidence" value="ECO:0007669"/>
    <property type="project" value="InterPro"/>
</dbReference>
<dbReference type="PANTHER" id="PTHR10697">
    <property type="entry name" value="MAMMALIAN EPENDYMIN-RELATED PROTEIN 1"/>
    <property type="match status" value="1"/>
</dbReference>
<comment type="caution">
    <text evidence="2">The sequence shown here is derived from an EMBL/GenBank/DDBJ whole genome shotgun (WGS) entry which is preliminary data.</text>
</comment>
<dbReference type="InterPro" id="IPR001299">
    <property type="entry name" value="Ependymin"/>
</dbReference>
<dbReference type="EMBL" id="PZQS01000002">
    <property type="protein sequence ID" value="PVD36151.1"/>
    <property type="molecule type" value="Genomic_DNA"/>
</dbReference>
<evidence type="ECO:0000313" key="2">
    <source>
        <dbReference type="EMBL" id="PVD36151.1"/>
    </source>
</evidence>
<organism evidence="2 3">
    <name type="scientific">Pomacea canaliculata</name>
    <name type="common">Golden apple snail</name>
    <dbReference type="NCBI Taxonomy" id="400727"/>
    <lineage>
        <taxon>Eukaryota</taxon>
        <taxon>Metazoa</taxon>
        <taxon>Spiralia</taxon>
        <taxon>Lophotrochozoa</taxon>
        <taxon>Mollusca</taxon>
        <taxon>Gastropoda</taxon>
        <taxon>Caenogastropoda</taxon>
        <taxon>Architaenioglossa</taxon>
        <taxon>Ampullarioidea</taxon>
        <taxon>Ampullariidae</taxon>
        <taxon>Pomacea</taxon>
    </lineage>
</organism>
<dbReference type="GO" id="GO:0005764">
    <property type="term" value="C:lysosome"/>
    <property type="evidence" value="ECO:0007669"/>
    <property type="project" value="TreeGrafter"/>
</dbReference>
<dbReference type="AlphaFoldDB" id="A0A2T7PRU6"/>
<evidence type="ECO:0000313" key="3">
    <source>
        <dbReference type="Proteomes" id="UP000245119"/>
    </source>
</evidence>
<proteinExistence type="predicted"/>
<keyword evidence="3" id="KW-1185">Reference proteome</keyword>
<reference evidence="2 3" key="1">
    <citation type="submission" date="2018-04" db="EMBL/GenBank/DDBJ databases">
        <title>The genome of golden apple snail Pomacea canaliculata provides insight into stress tolerance and invasive adaptation.</title>
        <authorList>
            <person name="Liu C."/>
            <person name="Liu B."/>
            <person name="Ren Y."/>
            <person name="Zhang Y."/>
            <person name="Wang H."/>
            <person name="Li S."/>
            <person name="Jiang F."/>
            <person name="Yin L."/>
            <person name="Zhang G."/>
            <person name="Qian W."/>
            <person name="Fan W."/>
        </authorList>
    </citation>
    <scope>NUCLEOTIDE SEQUENCE [LARGE SCALE GENOMIC DNA]</scope>
    <source>
        <strain evidence="2">SZHN2017</strain>
        <tissue evidence="2">Muscle</tissue>
    </source>
</reference>
<evidence type="ECO:0000256" key="1">
    <source>
        <dbReference type="SAM" id="SignalP"/>
    </source>
</evidence>
<protein>
    <submittedName>
        <fullName evidence="2">Uncharacterized protein</fullName>
    </submittedName>
</protein>
<dbReference type="Proteomes" id="UP000245119">
    <property type="component" value="Linkage Group LG2"/>
</dbReference>